<dbReference type="GO" id="GO:0015095">
    <property type="term" value="F:magnesium ion transmembrane transporter activity"/>
    <property type="evidence" value="ECO:0007669"/>
    <property type="project" value="InterPro"/>
</dbReference>
<evidence type="ECO:0000259" key="10">
    <source>
        <dbReference type="PROSITE" id="PS51371"/>
    </source>
</evidence>
<feature type="transmembrane region" description="Helical" evidence="9">
    <location>
        <begin position="306"/>
        <end position="326"/>
    </location>
</feature>
<feature type="transmembrane region" description="Helical" evidence="9">
    <location>
        <begin position="409"/>
        <end position="433"/>
    </location>
</feature>
<dbReference type="InterPro" id="IPR036739">
    <property type="entry name" value="SLC41_membr_dom_sf"/>
</dbReference>
<dbReference type="Pfam" id="PF03448">
    <property type="entry name" value="MgtE_N"/>
    <property type="match status" value="1"/>
</dbReference>
<dbReference type="CDD" id="cd04606">
    <property type="entry name" value="CBS_pair_Mg_transporter"/>
    <property type="match status" value="1"/>
</dbReference>
<dbReference type="SMART" id="SM00116">
    <property type="entry name" value="CBS"/>
    <property type="match status" value="2"/>
</dbReference>
<keyword evidence="4 9" id="KW-0812">Transmembrane</keyword>
<dbReference type="Gene3D" id="1.25.60.10">
    <property type="entry name" value="MgtE N-terminal domain-like"/>
    <property type="match status" value="1"/>
</dbReference>
<dbReference type="SUPFAM" id="SSF54631">
    <property type="entry name" value="CBS-domain pair"/>
    <property type="match status" value="1"/>
</dbReference>
<comment type="similarity">
    <text evidence="2">Belongs to the SLC41A transporter family.</text>
</comment>
<sequence length="471" mass="52204">MNEALENSKNQISRPRKSPWRTDQDRLNDEWIKNACELIEANKSDELRKIFAGVPEADFGDILEAISADQRLALIQLLGEDFDYSSLTEVDEAVRLELIEQLPNTEIARGVTEIDSDDAVFILEDMEEIDRDAILALVPEFERLSLRRSLDFPEETAGRRMQIDFVAIPPHWNVGQTIDYMRFSDDLPDEFHQLYVVDEQQVLLGTVPLDKILRAQRGHKISQIMVDEVIEVSASEDQEDAARVFERFDLVEVAVVDEENRMVGILTVDDMLDVIHLEAEEDILHLAGVGSEEISGNVFEAVRSRITWLLINLVTAVLASFVIGMFDASLQQMVALAVLMPIVASMGGNAGIQTMTVTVRAISTRELDQFNIRRLIVRETLVGLANGVIFALITGLITAIWFANITLGLVIGIAMIVNMLAAGVSGILIPLGLNKFGADPAVASSAFVTTITDVVGFFVFLSLAAMWFGLV</sequence>
<dbReference type="NCBIfam" id="TIGR00400">
    <property type="entry name" value="mgtE"/>
    <property type="match status" value="1"/>
</dbReference>
<evidence type="ECO:0000256" key="8">
    <source>
        <dbReference type="SAM" id="MobiDB-lite"/>
    </source>
</evidence>
<keyword evidence="7 9" id="KW-0472">Membrane</keyword>
<evidence type="ECO:0000313" key="11">
    <source>
        <dbReference type="EMBL" id="VAW24864.1"/>
    </source>
</evidence>
<dbReference type="InterPro" id="IPR006669">
    <property type="entry name" value="MgtE_transporter"/>
</dbReference>
<accession>A0A3B0UY66</accession>
<dbReference type="AlphaFoldDB" id="A0A3B0UY66"/>
<feature type="domain" description="CBS" evidence="10">
    <location>
        <begin position="225"/>
        <end position="281"/>
    </location>
</feature>
<dbReference type="InterPro" id="IPR006668">
    <property type="entry name" value="Mg_transptr_MgtE_intracell_dom"/>
</dbReference>
<comment type="subcellular location">
    <subcellularLocation>
        <location evidence="1">Membrane</location>
        <topology evidence="1">Multi-pass membrane protein</topology>
    </subcellularLocation>
</comment>
<keyword evidence="3" id="KW-0813">Transport</keyword>
<evidence type="ECO:0000256" key="4">
    <source>
        <dbReference type="ARBA" id="ARBA00022692"/>
    </source>
</evidence>
<protein>
    <submittedName>
        <fullName evidence="11">Mg/Co/Ni transporter MgtE, CBS domain-containing</fullName>
    </submittedName>
</protein>
<gene>
    <name evidence="11" type="ORF">MNBD_ALPHA11-830</name>
</gene>
<dbReference type="PANTHER" id="PTHR43773:SF1">
    <property type="entry name" value="MAGNESIUM TRANSPORTER MGTE"/>
    <property type="match status" value="1"/>
</dbReference>
<evidence type="ECO:0000256" key="2">
    <source>
        <dbReference type="ARBA" id="ARBA00009749"/>
    </source>
</evidence>
<dbReference type="EMBL" id="UOEQ01000564">
    <property type="protein sequence ID" value="VAW24864.1"/>
    <property type="molecule type" value="Genomic_DNA"/>
</dbReference>
<evidence type="ECO:0000256" key="3">
    <source>
        <dbReference type="ARBA" id="ARBA00022448"/>
    </source>
</evidence>
<evidence type="ECO:0000256" key="5">
    <source>
        <dbReference type="ARBA" id="ARBA00022842"/>
    </source>
</evidence>
<evidence type="ECO:0000256" key="9">
    <source>
        <dbReference type="SAM" id="Phobius"/>
    </source>
</evidence>
<organism evidence="11">
    <name type="scientific">hydrothermal vent metagenome</name>
    <dbReference type="NCBI Taxonomy" id="652676"/>
    <lineage>
        <taxon>unclassified sequences</taxon>
        <taxon>metagenomes</taxon>
        <taxon>ecological metagenomes</taxon>
    </lineage>
</organism>
<dbReference type="InterPro" id="IPR046342">
    <property type="entry name" value="CBS_dom_sf"/>
</dbReference>
<keyword evidence="6 9" id="KW-1133">Transmembrane helix</keyword>
<dbReference type="PANTHER" id="PTHR43773">
    <property type="entry name" value="MAGNESIUM TRANSPORTER MGTE"/>
    <property type="match status" value="1"/>
</dbReference>
<feature type="domain" description="CBS" evidence="10">
    <location>
        <begin position="161"/>
        <end position="224"/>
    </location>
</feature>
<feature type="transmembrane region" description="Helical" evidence="9">
    <location>
        <begin position="380"/>
        <end position="403"/>
    </location>
</feature>
<evidence type="ECO:0000256" key="7">
    <source>
        <dbReference type="ARBA" id="ARBA00023136"/>
    </source>
</evidence>
<dbReference type="GO" id="GO:0016020">
    <property type="term" value="C:membrane"/>
    <property type="evidence" value="ECO:0007669"/>
    <property type="project" value="UniProtKB-SubCell"/>
</dbReference>
<feature type="compositionally biased region" description="Polar residues" evidence="8">
    <location>
        <begin position="1"/>
        <end position="13"/>
    </location>
</feature>
<dbReference type="SUPFAM" id="SSF158791">
    <property type="entry name" value="MgtE N-terminal domain-like"/>
    <property type="match status" value="1"/>
</dbReference>
<dbReference type="PROSITE" id="PS51371">
    <property type="entry name" value="CBS"/>
    <property type="match status" value="2"/>
</dbReference>
<dbReference type="SUPFAM" id="SSF161093">
    <property type="entry name" value="MgtE membrane domain-like"/>
    <property type="match status" value="1"/>
</dbReference>
<proteinExistence type="inferred from homology"/>
<dbReference type="Pfam" id="PF00571">
    <property type="entry name" value="CBS"/>
    <property type="match status" value="2"/>
</dbReference>
<dbReference type="Gene3D" id="3.10.580.10">
    <property type="entry name" value="CBS-domain"/>
    <property type="match status" value="1"/>
</dbReference>
<feature type="transmembrane region" description="Helical" evidence="9">
    <location>
        <begin position="332"/>
        <end position="359"/>
    </location>
</feature>
<reference evidence="11" key="1">
    <citation type="submission" date="2018-06" db="EMBL/GenBank/DDBJ databases">
        <authorList>
            <person name="Zhirakovskaya E."/>
        </authorList>
    </citation>
    <scope>NUCLEOTIDE SEQUENCE</scope>
</reference>
<name>A0A3B0UY66_9ZZZZ</name>
<feature type="region of interest" description="Disordered" evidence="8">
    <location>
        <begin position="1"/>
        <end position="22"/>
    </location>
</feature>
<dbReference type="Gene3D" id="1.10.357.20">
    <property type="entry name" value="SLC41 divalent cation transporters, integral membrane domain"/>
    <property type="match status" value="1"/>
</dbReference>
<evidence type="ECO:0000256" key="1">
    <source>
        <dbReference type="ARBA" id="ARBA00004141"/>
    </source>
</evidence>
<dbReference type="InterPro" id="IPR038076">
    <property type="entry name" value="MgtE_N_sf"/>
</dbReference>
<evidence type="ECO:0000256" key="6">
    <source>
        <dbReference type="ARBA" id="ARBA00022989"/>
    </source>
</evidence>
<dbReference type="Pfam" id="PF01769">
    <property type="entry name" value="MgtE"/>
    <property type="match status" value="1"/>
</dbReference>
<dbReference type="InterPro" id="IPR000644">
    <property type="entry name" value="CBS_dom"/>
</dbReference>
<feature type="transmembrane region" description="Helical" evidence="9">
    <location>
        <begin position="445"/>
        <end position="470"/>
    </location>
</feature>
<dbReference type="SMART" id="SM00924">
    <property type="entry name" value="MgtE_N"/>
    <property type="match status" value="1"/>
</dbReference>
<keyword evidence="5" id="KW-0460">Magnesium</keyword>
<dbReference type="InterPro" id="IPR006667">
    <property type="entry name" value="SLC41_membr_dom"/>
</dbReference>